<reference evidence="1 2" key="1">
    <citation type="submission" date="2017-07" db="EMBL/GenBank/DDBJ databases">
        <title>Phylogenetic study on the rhizospheric bacterium Ochrobactrum sp. A44.</title>
        <authorList>
            <person name="Krzyzanowska D.M."/>
            <person name="Ossowicki A."/>
            <person name="Rajewska M."/>
            <person name="Maciag T."/>
            <person name="Kaczynski Z."/>
            <person name="Czerwicka M."/>
            <person name="Jafra S."/>
        </authorList>
    </citation>
    <scope>NUCLEOTIDE SEQUENCE [LARGE SCALE GENOMIC DNA]</scope>
    <source>
        <strain evidence="1 2">DSM 7216</strain>
    </source>
</reference>
<gene>
    <name evidence="1" type="ORF">CEV31_4105</name>
</gene>
<dbReference type="Proteomes" id="UP000215590">
    <property type="component" value="Unassembled WGS sequence"/>
</dbReference>
<evidence type="ECO:0000313" key="2">
    <source>
        <dbReference type="Proteomes" id="UP000215590"/>
    </source>
</evidence>
<comment type="caution">
    <text evidence="1">The sequence shown here is derived from an EMBL/GenBank/DDBJ whole genome shotgun (WGS) entry which is preliminary data.</text>
</comment>
<name>A0A256EZV8_9HYPH</name>
<organism evidence="1 2">
    <name type="scientific">Brucella thiophenivorans</name>
    <dbReference type="NCBI Taxonomy" id="571255"/>
    <lineage>
        <taxon>Bacteria</taxon>
        <taxon>Pseudomonadati</taxon>
        <taxon>Pseudomonadota</taxon>
        <taxon>Alphaproteobacteria</taxon>
        <taxon>Hyphomicrobiales</taxon>
        <taxon>Brucellaceae</taxon>
        <taxon>Brucella/Ochrobactrum group</taxon>
        <taxon>Brucella</taxon>
    </lineage>
</organism>
<protein>
    <submittedName>
        <fullName evidence="1">Uncharacterized protein</fullName>
    </submittedName>
</protein>
<sequence length="39" mass="4418">MREEGLFMSFPVSTFKALGIFDLEARALSAQNAFHKLDE</sequence>
<keyword evidence="2" id="KW-1185">Reference proteome</keyword>
<proteinExistence type="predicted"/>
<accession>A0A256EZV8</accession>
<evidence type="ECO:0000313" key="1">
    <source>
        <dbReference type="EMBL" id="OYR07711.1"/>
    </source>
</evidence>
<dbReference type="AlphaFoldDB" id="A0A256EZV8"/>
<dbReference type="EMBL" id="NNRJ01000074">
    <property type="protein sequence ID" value="OYR07711.1"/>
    <property type="molecule type" value="Genomic_DNA"/>
</dbReference>